<proteinExistence type="predicted"/>
<comment type="caution">
    <text evidence="1">The sequence shown here is derived from an EMBL/GenBank/DDBJ whole genome shotgun (WGS) entry which is preliminary data.</text>
</comment>
<gene>
    <name evidence="1" type="ORF">XAT740_LOCUS37078</name>
</gene>
<dbReference type="EMBL" id="CAJNOR010003861">
    <property type="protein sequence ID" value="CAF1454577.1"/>
    <property type="molecule type" value="Genomic_DNA"/>
</dbReference>
<evidence type="ECO:0000313" key="1">
    <source>
        <dbReference type="EMBL" id="CAF1454577.1"/>
    </source>
</evidence>
<name>A0A815PVL5_ADIRI</name>
<organism evidence="1 2">
    <name type="scientific">Adineta ricciae</name>
    <name type="common">Rotifer</name>
    <dbReference type="NCBI Taxonomy" id="249248"/>
    <lineage>
        <taxon>Eukaryota</taxon>
        <taxon>Metazoa</taxon>
        <taxon>Spiralia</taxon>
        <taxon>Gnathifera</taxon>
        <taxon>Rotifera</taxon>
        <taxon>Eurotatoria</taxon>
        <taxon>Bdelloidea</taxon>
        <taxon>Adinetida</taxon>
        <taxon>Adinetidae</taxon>
        <taxon>Adineta</taxon>
    </lineage>
</organism>
<accession>A0A815PVL5</accession>
<sequence length="221" mass="25575">MSKKNIATDYSIKLYAKRTKKFERPMDKQRMNCLADLVETNNEDNTKKRIFLFLHYSWTRFRFVSNTDHAVNDQRIQLIRKEFDIVVKNSGVINHHISLLKRLVQVIMARSVPVGSSNTCTGSSRRNDRPEDRDFFNDTNMLSDIQFSTDDITSIIDWLSEKREEAHPNDLDEVQLANNLLELAKDVKALACAGATVGPEMLKALLVQHHIPDHLLEREHE</sequence>
<evidence type="ECO:0000313" key="2">
    <source>
        <dbReference type="Proteomes" id="UP000663828"/>
    </source>
</evidence>
<reference evidence="1" key="1">
    <citation type="submission" date="2021-02" db="EMBL/GenBank/DDBJ databases">
        <authorList>
            <person name="Nowell W R."/>
        </authorList>
    </citation>
    <scope>NUCLEOTIDE SEQUENCE</scope>
</reference>
<keyword evidence="2" id="KW-1185">Reference proteome</keyword>
<dbReference type="AlphaFoldDB" id="A0A815PVL5"/>
<dbReference type="Proteomes" id="UP000663828">
    <property type="component" value="Unassembled WGS sequence"/>
</dbReference>
<protein>
    <submittedName>
        <fullName evidence="1">Uncharacterized protein</fullName>
    </submittedName>
</protein>